<proteinExistence type="predicted"/>
<dbReference type="Pfam" id="PF07751">
    <property type="entry name" value="Abi_2"/>
    <property type="match status" value="1"/>
</dbReference>
<reference evidence="1" key="1">
    <citation type="journal article" date="2014" name="Appl. Environ. Microbiol.">
        <title>Characterization of a Multiresistant Mosaic Plasmid from a Fish Farm Sediment Exiguobacterium sp. Isolate Reveals Aggregation of Functional Clinic-Associated Antibiotic Resistance Genes.</title>
        <authorList>
            <person name="Yang J."/>
            <person name="Wang C."/>
            <person name="Wu J."/>
            <person name="Liu L."/>
            <person name="Zhang G."/>
            <person name="Feng J."/>
        </authorList>
    </citation>
    <scope>NUCLEOTIDE SEQUENCE</scope>
    <source>
        <strain evidence="1">S3-2</strain>
        <plasmid evidence="1">pMC2</plasmid>
    </source>
</reference>
<keyword evidence="1" id="KW-0614">Plasmid</keyword>
<geneLocation type="plasmid" evidence="1">
    <name>pMC2</name>
</geneLocation>
<accession>V9Z7Q0</accession>
<dbReference type="EMBL" id="KF648875">
    <property type="protein sequence ID" value="AHE40582.1"/>
    <property type="molecule type" value="Genomic_DNA"/>
</dbReference>
<sequence>MTKTNSKMSHAQMIDHLKRKGVTFNHISEEDALEILKNNNYFFKLKSYKSNFDRDQARNYKNLDFGTLMDLSVLDSHFRRFVLNASLNIEHFMKARLLQLITDDATEDGYTIIDDFITHYNNKVDQEAISKGEKPDKNKYLTMKKLWGHAKDTKNTLTKDLYDSFENAPPIWVIFEIISFTNLVKFAEFYASERQRNVNRDLKVAIDNLMYVKFIRNAAAHNNPILRNIRDKNVLGALPSLQQFVDSLEGVLPKHKKFLKNDCVHSFVATIYVFDKLISSKPVKDYTYVQLLELLERCERNKHYYEKAPTDFKAIFTFLKIYCEGVVKLNDV</sequence>
<protein>
    <recommendedName>
        <fullName evidence="2">Abortive infection bacteriophage resistance protein</fullName>
    </recommendedName>
</protein>
<dbReference type="InterPro" id="IPR011664">
    <property type="entry name" value="Abi_system_AbiD/AbiF-like"/>
</dbReference>
<name>V9Z7Q0_9BACL</name>
<dbReference type="AlphaFoldDB" id="V9Z7Q0"/>
<evidence type="ECO:0000313" key="1">
    <source>
        <dbReference type="EMBL" id="AHE40582.1"/>
    </source>
</evidence>
<evidence type="ECO:0008006" key="2">
    <source>
        <dbReference type="Google" id="ProtNLM"/>
    </source>
</evidence>
<organism evidence="1">
    <name type="scientific">Exiguobacterium sp. S3-2</name>
    <dbReference type="NCBI Taxonomy" id="1389960"/>
    <lineage>
        <taxon>Bacteria</taxon>
        <taxon>Bacillati</taxon>
        <taxon>Bacillota</taxon>
        <taxon>Bacilli</taxon>
        <taxon>Bacillales</taxon>
        <taxon>Bacillales Family XII. Incertae Sedis</taxon>
        <taxon>Exiguobacterium</taxon>
    </lineage>
</organism>